<evidence type="ECO:0000256" key="3">
    <source>
        <dbReference type="ARBA" id="ARBA00022989"/>
    </source>
</evidence>
<evidence type="ECO:0000313" key="6">
    <source>
        <dbReference type="Proteomes" id="UP000318437"/>
    </source>
</evidence>
<dbReference type="Proteomes" id="UP000318437">
    <property type="component" value="Unassembled WGS sequence"/>
</dbReference>
<dbReference type="PANTHER" id="PTHR37461:SF1">
    <property type="entry name" value="ANTI-SIGMA-K FACTOR RSKA"/>
    <property type="match status" value="1"/>
</dbReference>
<keyword evidence="3" id="KW-1133">Transmembrane helix</keyword>
<dbReference type="GO" id="GO:0016020">
    <property type="term" value="C:membrane"/>
    <property type="evidence" value="ECO:0007669"/>
    <property type="project" value="UniProtKB-SubCell"/>
</dbReference>
<evidence type="ECO:0000256" key="2">
    <source>
        <dbReference type="ARBA" id="ARBA00022692"/>
    </source>
</evidence>
<evidence type="ECO:0000256" key="1">
    <source>
        <dbReference type="ARBA" id="ARBA00004167"/>
    </source>
</evidence>
<evidence type="ECO:0008006" key="7">
    <source>
        <dbReference type="Google" id="ProtNLM"/>
    </source>
</evidence>
<dbReference type="PANTHER" id="PTHR37461">
    <property type="entry name" value="ANTI-SIGMA-K FACTOR RSKA"/>
    <property type="match status" value="1"/>
</dbReference>
<dbReference type="Gene3D" id="1.10.10.1320">
    <property type="entry name" value="Anti-sigma factor, zinc-finger domain"/>
    <property type="match status" value="1"/>
</dbReference>
<comment type="caution">
    <text evidence="5">The sequence shown here is derived from an EMBL/GenBank/DDBJ whole genome shotgun (WGS) entry which is preliminary data.</text>
</comment>
<evidence type="ECO:0000313" key="5">
    <source>
        <dbReference type="EMBL" id="TWU23542.1"/>
    </source>
</evidence>
<keyword evidence="4" id="KW-0472">Membrane</keyword>
<dbReference type="InterPro" id="IPR041916">
    <property type="entry name" value="Anti_sigma_zinc_sf"/>
</dbReference>
<dbReference type="GO" id="GO:0006417">
    <property type="term" value="P:regulation of translation"/>
    <property type="evidence" value="ECO:0007669"/>
    <property type="project" value="TreeGrafter"/>
</dbReference>
<keyword evidence="2" id="KW-0812">Transmembrane</keyword>
<dbReference type="AlphaFoldDB" id="A0A5C6CH75"/>
<dbReference type="InterPro" id="IPR051474">
    <property type="entry name" value="Anti-sigma-K/W_factor"/>
</dbReference>
<organism evidence="5 6">
    <name type="scientific">Bythopirellula polymerisocia</name>
    <dbReference type="NCBI Taxonomy" id="2528003"/>
    <lineage>
        <taxon>Bacteria</taxon>
        <taxon>Pseudomonadati</taxon>
        <taxon>Planctomycetota</taxon>
        <taxon>Planctomycetia</taxon>
        <taxon>Pirellulales</taxon>
        <taxon>Lacipirellulaceae</taxon>
        <taxon>Bythopirellula</taxon>
    </lineage>
</organism>
<comment type="subcellular location">
    <subcellularLocation>
        <location evidence="1">Membrane</location>
        <topology evidence="1">Single-pass membrane protein</topology>
    </subcellularLocation>
</comment>
<proteinExistence type="predicted"/>
<dbReference type="OrthoDB" id="271015at2"/>
<sequence>MNCEDRKDLLMDYALGQLDPLVQTELRNHLEEGCEACGRELAEVSDAWASLAISLDPVKVPPAITERLMATIRSDKNLDAQDLSAGPLSKDHVVLDTSTPSPSANSRVIPYVIAATLLGAMAAVVSWKALSGVLDIAENSRGSTKQEMWGDLAHDQPSSGFRTVGLKQLAGSKDMMVSIVRNESVNQWHVLVAGLPTTKPDSTLQLWAELKTGDFLSLATLLVGDSGTSSSLIDLPQGAADYAEIWLTIDDFASAERPSEEVLFRAALE</sequence>
<protein>
    <recommendedName>
        <fullName evidence="7">Anti-sigma-K factor rskA</fullName>
    </recommendedName>
</protein>
<gene>
    <name evidence="5" type="ORF">Pla144_37170</name>
</gene>
<accession>A0A5C6CH75</accession>
<dbReference type="GO" id="GO:0016989">
    <property type="term" value="F:sigma factor antagonist activity"/>
    <property type="evidence" value="ECO:0007669"/>
    <property type="project" value="TreeGrafter"/>
</dbReference>
<keyword evidence="6" id="KW-1185">Reference proteome</keyword>
<dbReference type="EMBL" id="SJPS01000006">
    <property type="protein sequence ID" value="TWU23542.1"/>
    <property type="molecule type" value="Genomic_DNA"/>
</dbReference>
<reference evidence="5 6" key="1">
    <citation type="submission" date="2019-02" db="EMBL/GenBank/DDBJ databases">
        <title>Deep-cultivation of Planctomycetes and their phenomic and genomic characterization uncovers novel biology.</title>
        <authorList>
            <person name="Wiegand S."/>
            <person name="Jogler M."/>
            <person name="Boedeker C."/>
            <person name="Pinto D."/>
            <person name="Vollmers J."/>
            <person name="Rivas-Marin E."/>
            <person name="Kohn T."/>
            <person name="Peeters S.H."/>
            <person name="Heuer A."/>
            <person name="Rast P."/>
            <person name="Oberbeckmann S."/>
            <person name="Bunk B."/>
            <person name="Jeske O."/>
            <person name="Meyerdierks A."/>
            <person name="Storesund J.E."/>
            <person name="Kallscheuer N."/>
            <person name="Luecker S."/>
            <person name="Lage O.M."/>
            <person name="Pohl T."/>
            <person name="Merkel B.J."/>
            <person name="Hornburger P."/>
            <person name="Mueller R.-W."/>
            <person name="Bruemmer F."/>
            <person name="Labrenz M."/>
            <person name="Spormann A.M."/>
            <person name="Op Den Camp H."/>
            <person name="Overmann J."/>
            <person name="Amann R."/>
            <person name="Jetten M.S.M."/>
            <person name="Mascher T."/>
            <person name="Medema M.H."/>
            <person name="Devos D.P."/>
            <person name="Kaster A.-K."/>
            <person name="Ovreas L."/>
            <person name="Rohde M."/>
            <person name="Galperin M.Y."/>
            <person name="Jogler C."/>
        </authorList>
    </citation>
    <scope>NUCLEOTIDE SEQUENCE [LARGE SCALE GENOMIC DNA]</scope>
    <source>
        <strain evidence="5 6">Pla144</strain>
    </source>
</reference>
<dbReference type="RefSeq" id="WP_146452049.1">
    <property type="nucleotide sequence ID" value="NZ_SJPS01000006.1"/>
</dbReference>
<evidence type="ECO:0000256" key="4">
    <source>
        <dbReference type="ARBA" id="ARBA00023136"/>
    </source>
</evidence>
<name>A0A5C6CH75_9BACT</name>